<evidence type="ECO:0000313" key="4">
    <source>
        <dbReference type="Proteomes" id="UP001234216"/>
    </source>
</evidence>
<protein>
    <submittedName>
        <fullName evidence="3">Uma2 family endonuclease</fullName>
    </submittedName>
</protein>
<dbReference type="EMBL" id="JAUSZV010000005">
    <property type="protein sequence ID" value="MDQ0908127.1"/>
    <property type="molecule type" value="Genomic_DNA"/>
</dbReference>
<dbReference type="Pfam" id="PF05685">
    <property type="entry name" value="Uma2"/>
    <property type="match status" value="1"/>
</dbReference>
<dbReference type="AlphaFoldDB" id="A0AAW8FE61"/>
<dbReference type="InterPro" id="IPR008538">
    <property type="entry name" value="Uma2"/>
</dbReference>
<keyword evidence="3" id="KW-0540">Nuclease</keyword>
<reference evidence="3" key="1">
    <citation type="submission" date="2023-07" db="EMBL/GenBank/DDBJ databases">
        <title>Comparative genomics of wheat-associated soil bacteria to identify genetic determinants of phenazine resistance.</title>
        <authorList>
            <person name="Mouncey N."/>
        </authorList>
    </citation>
    <scope>NUCLEOTIDE SEQUENCE</scope>
    <source>
        <strain evidence="3">V4I22</strain>
    </source>
</reference>
<dbReference type="Proteomes" id="UP001234216">
    <property type="component" value="Unassembled WGS sequence"/>
</dbReference>
<feature type="region of interest" description="Disordered" evidence="1">
    <location>
        <begin position="1"/>
        <end position="27"/>
    </location>
</feature>
<keyword evidence="3" id="KW-0255">Endonuclease</keyword>
<dbReference type="GO" id="GO:0004519">
    <property type="term" value="F:endonuclease activity"/>
    <property type="evidence" value="ECO:0007669"/>
    <property type="project" value="UniProtKB-KW"/>
</dbReference>
<evidence type="ECO:0000313" key="3">
    <source>
        <dbReference type="EMBL" id="MDQ0908127.1"/>
    </source>
</evidence>
<evidence type="ECO:0000259" key="2">
    <source>
        <dbReference type="Pfam" id="PF05685"/>
    </source>
</evidence>
<dbReference type="PANTHER" id="PTHR35400:SF3">
    <property type="entry name" value="SLL1072 PROTEIN"/>
    <property type="match status" value="1"/>
</dbReference>
<comment type="caution">
    <text evidence="3">The sequence shown here is derived from an EMBL/GenBank/DDBJ whole genome shotgun (WGS) entry which is preliminary data.</text>
</comment>
<keyword evidence="3" id="KW-0378">Hydrolase</keyword>
<dbReference type="PANTHER" id="PTHR35400">
    <property type="entry name" value="SLR1083 PROTEIN"/>
    <property type="match status" value="1"/>
</dbReference>
<proteinExistence type="predicted"/>
<evidence type="ECO:0000256" key="1">
    <source>
        <dbReference type="SAM" id="MobiDB-lite"/>
    </source>
</evidence>
<dbReference type="SUPFAM" id="SSF52980">
    <property type="entry name" value="Restriction endonuclease-like"/>
    <property type="match status" value="1"/>
</dbReference>
<accession>A0AAW8FE61</accession>
<sequence>MSAASDDGPGDEPTYRWPIPPPEGWTADDLDRIPGLPPHTELIDGSLVFISPQTRFHSRTMRLLDNALLRQAPDHLEVDREMTVKLDSKNRPEPDIVVFPVDAVTGPNQTWYEPEDVVLAVEVVSADSRERDREVKPRKYAAAGVPHFWRVELDADKGLPVVYVYELDPATHSYGLTGIFHERLKVSVPFDIEIDLTAVDRRPGRGSEETPER</sequence>
<dbReference type="InterPro" id="IPR012296">
    <property type="entry name" value="Nuclease_put_TT1808"/>
</dbReference>
<name>A0AAW8FE61_9ACTN</name>
<dbReference type="RefSeq" id="WP_306977207.1">
    <property type="nucleotide sequence ID" value="NZ_JAUSZV010000005.1"/>
</dbReference>
<dbReference type="CDD" id="cd06260">
    <property type="entry name" value="DUF820-like"/>
    <property type="match status" value="1"/>
</dbReference>
<dbReference type="Gene3D" id="3.90.1570.10">
    <property type="entry name" value="tt1808, chain A"/>
    <property type="match status" value="1"/>
</dbReference>
<organism evidence="3 4">
    <name type="scientific">Streptomyces canus</name>
    <dbReference type="NCBI Taxonomy" id="58343"/>
    <lineage>
        <taxon>Bacteria</taxon>
        <taxon>Bacillati</taxon>
        <taxon>Actinomycetota</taxon>
        <taxon>Actinomycetes</taxon>
        <taxon>Kitasatosporales</taxon>
        <taxon>Streptomycetaceae</taxon>
        <taxon>Streptomyces</taxon>
        <taxon>Streptomyces aurantiacus group</taxon>
    </lineage>
</organism>
<feature type="domain" description="Putative restriction endonuclease" evidence="2">
    <location>
        <begin position="28"/>
        <end position="187"/>
    </location>
</feature>
<gene>
    <name evidence="3" type="ORF">QFZ22_004112</name>
</gene>
<dbReference type="InterPro" id="IPR011335">
    <property type="entry name" value="Restrct_endonuc-II-like"/>
</dbReference>